<comment type="caution">
    <text evidence="11">The sequence shown here is derived from an EMBL/GenBank/DDBJ whole genome shotgun (WGS) entry which is preliminary data.</text>
</comment>
<feature type="region of interest" description="Disordered" evidence="9">
    <location>
        <begin position="202"/>
        <end position="320"/>
    </location>
</feature>
<comment type="similarity">
    <text evidence="2">Belongs to the pinin family.</text>
</comment>
<evidence type="ECO:0000256" key="5">
    <source>
        <dbReference type="ARBA" id="ARBA00023163"/>
    </source>
</evidence>
<name>A0A397TBQ1_9GLOM</name>
<evidence type="ECO:0000256" key="3">
    <source>
        <dbReference type="ARBA" id="ARBA00022664"/>
    </source>
</evidence>
<dbReference type="AlphaFoldDB" id="A0A397TBQ1"/>
<evidence type="ECO:0000256" key="2">
    <source>
        <dbReference type="ARBA" id="ARBA00010386"/>
    </source>
</evidence>
<dbReference type="OrthoDB" id="330772at2759"/>
<proteinExistence type="inferred from homology"/>
<feature type="region of interest" description="Disordered" evidence="9">
    <location>
        <begin position="26"/>
        <end position="71"/>
    </location>
</feature>
<dbReference type="PANTHER" id="PTHR12707">
    <property type="entry name" value="PINN"/>
    <property type="match status" value="1"/>
</dbReference>
<accession>A0A397TBQ1</accession>
<dbReference type="InterPro" id="IPR039853">
    <property type="entry name" value="Pinin"/>
</dbReference>
<evidence type="ECO:0000256" key="4">
    <source>
        <dbReference type="ARBA" id="ARBA00023015"/>
    </source>
</evidence>
<evidence type="ECO:0000256" key="9">
    <source>
        <dbReference type="SAM" id="MobiDB-lite"/>
    </source>
</evidence>
<evidence type="ECO:0000259" key="10">
    <source>
        <dbReference type="Pfam" id="PF04696"/>
    </source>
</evidence>
<protein>
    <submittedName>
        <fullName evidence="11">Pinin/SDK/memA/ protein conserved region-domain-containing protein</fullName>
    </submittedName>
</protein>
<gene>
    <name evidence="11" type="ORF">C1645_759240</name>
</gene>
<dbReference type="STRING" id="658196.A0A397TBQ1"/>
<dbReference type="InterPro" id="IPR006786">
    <property type="entry name" value="Pinin_SDK_MemA"/>
</dbReference>
<keyword evidence="4" id="KW-0805">Transcription regulation</keyword>
<keyword evidence="6" id="KW-0508">mRNA splicing</keyword>
<sequence>MATDISELDNNADVVPSQTVVTSSIVVPSTSTAKRSSRSDALPKRRASSDFSRHNTEEAKRPRLDMTNNEVKKRSQRLFGVLLGTLTKFKNESQNKTEAEIKREQIDQKLQEKLKKDHEELVEKMKREEQERKEKVAREKREAEEKRINDLKECWKNQKRNLANFLCTTTEPPLYYLPARLSQPMLETIAVQKRHLALTLSSSIHQDENSTNEDDNNAEEDEIEMVEKSNEEEDQRVKEDIEENLEDNKTEQPDVKIEEPSEKVEDQGENIAVDKLESTAEVVPTSAEEDYTDANDTVHEDIPTKDVVNTVDSKDDPVEY</sequence>
<keyword evidence="8" id="KW-0175">Coiled coil</keyword>
<evidence type="ECO:0000256" key="8">
    <source>
        <dbReference type="SAM" id="Coils"/>
    </source>
</evidence>
<dbReference type="Pfam" id="PF04696">
    <property type="entry name" value="Pinin_SDK_memA"/>
    <property type="match status" value="1"/>
</dbReference>
<feature type="domain" description="Pinin/SDK/MemA protein" evidence="10">
    <location>
        <begin position="70"/>
        <end position="193"/>
    </location>
</feature>
<feature type="coiled-coil region" evidence="8">
    <location>
        <begin position="96"/>
        <end position="153"/>
    </location>
</feature>
<evidence type="ECO:0000313" key="12">
    <source>
        <dbReference type="Proteomes" id="UP000265703"/>
    </source>
</evidence>
<comment type="subcellular location">
    <subcellularLocation>
        <location evidence="1">Nucleus</location>
    </subcellularLocation>
</comment>
<dbReference type="GO" id="GO:0006397">
    <property type="term" value="P:mRNA processing"/>
    <property type="evidence" value="ECO:0007669"/>
    <property type="project" value="UniProtKB-KW"/>
</dbReference>
<dbReference type="GO" id="GO:0008380">
    <property type="term" value="P:RNA splicing"/>
    <property type="evidence" value="ECO:0007669"/>
    <property type="project" value="UniProtKB-KW"/>
</dbReference>
<dbReference type="GO" id="GO:0071013">
    <property type="term" value="C:catalytic step 2 spliceosome"/>
    <property type="evidence" value="ECO:0007669"/>
    <property type="project" value="TreeGrafter"/>
</dbReference>
<organism evidence="11 12">
    <name type="scientific">Glomus cerebriforme</name>
    <dbReference type="NCBI Taxonomy" id="658196"/>
    <lineage>
        <taxon>Eukaryota</taxon>
        <taxon>Fungi</taxon>
        <taxon>Fungi incertae sedis</taxon>
        <taxon>Mucoromycota</taxon>
        <taxon>Glomeromycotina</taxon>
        <taxon>Glomeromycetes</taxon>
        <taxon>Glomerales</taxon>
        <taxon>Glomeraceae</taxon>
        <taxon>Glomus</taxon>
    </lineage>
</organism>
<feature type="compositionally biased region" description="Basic and acidic residues" evidence="9">
    <location>
        <begin position="37"/>
        <end position="64"/>
    </location>
</feature>
<evidence type="ECO:0000256" key="6">
    <source>
        <dbReference type="ARBA" id="ARBA00023187"/>
    </source>
</evidence>
<dbReference type="Proteomes" id="UP000265703">
    <property type="component" value="Unassembled WGS sequence"/>
</dbReference>
<keyword evidence="7" id="KW-0539">Nucleus</keyword>
<keyword evidence="12" id="KW-1185">Reference proteome</keyword>
<evidence type="ECO:0000313" key="11">
    <source>
        <dbReference type="EMBL" id="RIA94769.1"/>
    </source>
</evidence>
<dbReference type="PANTHER" id="PTHR12707:SF0">
    <property type="entry name" value="PININ"/>
    <property type="match status" value="1"/>
</dbReference>
<reference evidence="11 12" key="1">
    <citation type="submission" date="2018-06" db="EMBL/GenBank/DDBJ databases">
        <title>Comparative genomics reveals the genomic features of Rhizophagus irregularis, R. cerebriforme, R. diaphanum and Gigaspora rosea, and their symbiotic lifestyle signature.</title>
        <authorList>
            <person name="Morin E."/>
            <person name="San Clemente H."/>
            <person name="Chen E.C.H."/>
            <person name="De La Providencia I."/>
            <person name="Hainaut M."/>
            <person name="Kuo A."/>
            <person name="Kohler A."/>
            <person name="Murat C."/>
            <person name="Tang N."/>
            <person name="Roy S."/>
            <person name="Loubradou J."/>
            <person name="Henrissat B."/>
            <person name="Grigoriev I.V."/>
            <person name="Corradi N."/>
            <person name="Roux C."/>
            <person name="Martin F.M."/>
        </authorList>
    </citation>
    <scope>NUCLEOTIDE SEQUENCE [LARGE SCALE GENOMIC DNA]</scope>
    <source>
        <strain evidence="11 12">DAOM 227022</strain>
    </source>
</reference>
<feature type="compositionally biased region" description="Acidic residues" evidence="9">
    <location>
        <begin position="210"/>
        <end position="224"/>
    </location>
</feature>
<keyword evidence="5" id="KW-0804">Transcription</keyword>
<dbReference type="EMBL" id="QKYT01000074">
    <property type="protein sequence ID" value="RIA94769.1"/>
    <property type="molecule type" value="Genomic_DNA"/>
</dbReference>
<keyword evidence="3" id="KW-0507">mRNA processing</keyword>
<feature type="compositionally biased region" description="Basic and acidic residues" evidence="9">
    <location>
        <begin position="246"/>
        <end position="278"/>
    </location>
</feature>
<feature type="compositionally biased region" description="Basic and acidic residues" evidence="9">
    <location>
        <begin position="225"/>
        <end position="239"/>
    </location>
</feature>
<evidence type="ECO:0000256" key="7">
    <source>
        <dbReference type="ARBA" id="ARBA00023242"/>
    </source>
</evidence>
<evidence type="ECO:0000256" key="1">
    <source>
        <dbReference type="ARBA" id="ARBA00004123"/>
    </source>
</evidence>